<accession>A0A8S8ZYU8</accession>
<evidence type="ECO:0000256" key="1">
    <source>
        <dbReference type="ARBA" id="ARBA00023242"/>
    </source>
</evidence>
<reference evidence="4 5" key="1">
    <citation type="submission" date="2017-07" db="EMBL/GenBank/DDBJ databases">
        <title>Genome sequence of the Sordaria macrospora wild type strain R19027.</title>
        <authorList>
            <person name="Nowrousian M."/>
            <person name="Teichert I."/>
            <person name="Kueck U."/>
        </authorList>
    </citation>
    <scope>NUCLEOTIDE SEQUENCE [LARGE SCALE GENOMIC DNA]</scope>
    <source>
        <strain evidence="4 5">R19027</strain>
        <tissue evidence="4">Mycelium</tissue>
    </source>
</reference>
<evidence type="ECO:0000256" key="2">
    <source>
        <dbReference type="SAM" id="MobiDB-lite"/>
    </source>
</evidence>
<sequence>MAFQPPADHQGPLSHLSSFDNPLLGSAEPCDDSIPDLLGDSFQFPLDVFWAYFPVDVIDFDHSFNAVYPFSSLDLRPTHHPSLSTPIPVPPPAPAPAPAPAPRLCSPSTQAYSKAHDIASDQAPDYHASPNAGMASLPCGIIRPSRIIGVNAYPGLPKGLSGSGEDDGFHVGSSGYRQPTSESHPKFQNWNLVAKQPMSNLNSANPGQHQNLYGACHPNLAQSSSHINNTPTLPEAVLSSLLWQPVGVSGHGSWTDHGNGSLPIQEYVDESTNTQNQWSSPQENIYGRVIPFCEGHDGHGVDRESTGCDRSVGFHSPLDGCGSLLPYSTSRTPELGAQTPSLSTNVTTPESTGNSGPPTPEPSLPESRRKGQSAILQFVQYTAGSDTGGRTSKKRLAYDEEDQDALRNIVTKDTLRDQEGTMKDFKIVFHHREKTTKKVRRTEEEKRASALARKNGVCDWCKEKKRKCDLHEKGPYESCRECATKKTYKGVLRMPCFTSTLADMFFFREGPAVNEPLFINRETVFQLADFSKPDVGVIKLKLTQKIGDHRLVVYASQFEPLPGDKLSYTLKDRETGKISKISMPHFCLTNYNEVHGNILKYINLAKKTYLHTLEDVGGLTWEIVSMAMEYAETNKGSLVDTALDLWVVCRMIEDPWELLEGNELGVSRVDLPGTRFHGKIPIPPMMDTQLDQVIIQFILNHLRGKLIGLFEKNIKPAKPETWFETFLASFILLTHIERLAAHSVRHAETHTMPTKYSNTQFLEQAFNTAKIILSRFHYACNGSVPLGLEFNWKASHVSSMAKLGPKEVEFMQRVQNTFKERVYDLRKLPANYEYEAHGHWYHQLFIEDWDTSPVDVKNPYE</sequence>
<protein>
    <recommendedName>
        <fullName evidence="3">Zn(2)-C6 fungal-type domain-containing protein</fullName>
    </recommendedName>
</protein>
<gene>
    <name evidence="4" type="ORF">SMACR_00779</name>
</gene>
<evidence type="ECO:0000313" key="4">
    <source>
        <dbReference type="EMBL" id="KAA8634739.1"/>
    </source>
</evidence>
<feature type="compositionally biased region" description="Polar residues" evidence="2">
    <location>
        <begin position="326"/>
        <end position="356"/>
    </location>
</feature>
<dbReference type="EMBL" id="NMPR01000019">
    <property type="protein sequence ID" value="KAA8634739.1"/>
    <property type="molecule type" value="Genomic_DNA"/>
</dbReference>
<evidence type="ECO:0000313" key="5">
    <source>
        <dbReference type="Proteomes" id="UP000433876"/>
    </source>
</evidence>
<dbReference type="PANTHER" id="PTHR35392:SF3">
    <property type="entry name" value="ZN(2)-C6 FUNGAL-TYPE DOMAIN-CONTAINING PROTEIN"/>
    <property type="match status" value="1"/>
</dbReference>
<comment type="caution">
    <text evidence="4">The sequence shown here is derived from an EMBL/GenBank/DDBJ whole genome shotgun (WGS) entry which is preliminary data.</text>
</comment>
<dbReference type="PANTHER" id="PTHR35392">
    <property type="entry name" value="ZN(II)2CYS6 TRANSCRIPTION FACTOR (EUROFUNG)-RELATED-RELATED"/>
    <property type="match status" value="1"/>
</dbReference>
<evidence type="ECO:0000259" key="3">
    <source>
        <dbReference type="PROSITE" id="PS50048"/>
    </source>
</evidence>
<dbReference type="AlphaFoldDB" id="A0A8S8ZYU8"/>
<organism evidence="4 5">
    <name type="scientific">Sordaria macrospora</name>
    <dbReference type="NCBI Taxonomy" id="5147"/>
    <lineage>
        <taxon>Eukaryota</taxon>
        <taxon>Fungi</taxon>
        <taxon>Dikarya</taxon>
        <taxon>Ascomycota</taxon>
        <taxon>Pezizomycotina</taxon>
        <taxon>Sordariomycetes</taxon>
        <taxon>Sordariomycetidae</taxon>
        <taxon>Sordariales</taxon>
        <taxon>Sordariaceae</taxon>
        <taxon>Sordaria</taxon>
    </lineage>
</organism>
<dbReference type="GO" id="GO:0000981">
    <property type="term" value="F:DNA-binding transcription factor activity, RNA polymerase II-specific"/>
    <property type="evidence" value="ECO:0007669"/>
    <property type="project" value="InterPro"/>
</dbReference>
<dbReference type="InterPro" id="IPR001138">
    <property type="entry name" value="Zn2Cys6_DnaBD"/>
</dbReference>
<keyword evidence="1" id="KW-0539">Nucleus</keyword>
<feature type="domain" description="Zn(2)-C6 fungal-type" evidence="3">
    <location>
        <begin position="457"/>
        <end position="496"/>
    </location>
</feature>
<dbReference type="GO" id="GO:0008270">
    <property type="term" value="F:zinc ion binding"/>
    <property type="evidence" value="ECO:0007669"/>
    <property type="project" value="InterPro"/>
</dbReference>
<name>A0A8S8ZYU8_SORMA</name>
<dbReference type="InterPro" id="IPR052973">
    <property type="entry name" value="Fungal_sec-metab_reg_TF"/>
</dbReference>
<dbReference type="PROSITE" id="PS50048">
    <property type="entry name" value="ZN2_CY6_FUNGAL_2"/>
    <property type="match status" value="1"/>
</dbReference>
<dbReference type="VEuPathDB" id="FungiDB:SMAC_00779"/>
<dbReference type="Proteomes" id="UP000433876">
    <property type="component" value="Unassembled WGS sequence"/>
</dbReference>
<proteinExistence type="predicted"/>
<feature type="region of interest" description="Disordered" evidence="2">
    <location>
        <begin position="325"/>
        <end position="370"/>
    </location>
</feature>